<comment type="caution">
    <text evidence="1">The sequence shown here is derived from an EMBL/GenBank/DDBJ whole genome shotgun (WGS) entry which is preliminary data.</text>
</comment>
<dbReference type="EMBL" id="JACSQP010000002">
    <property type="protein sequence ID" value="MBD7956607.1"/>
    <property type="molecule type" value="Genomic_DNA"/>
</dbReference>
<name>A0ABR8RZG8_9MICO</name>
<protein>
    <submittedName>
        <fullName evidence="1">Uncharacterized protein</fullName>
    </submittedName>
</protein>
<reference evidence="1 2" key="1">
    <citation type="submission" date="2020-08" db="EMBL/GenBank/DDBJ databases">
        <title>A Genomic Blueprint of the Chicken Gut Microbiome.</title>
        <authorList>
            <person name="Gilroy R."/>
            <person name="Ravi A."/>
            <person name="Getino M."/>
            <person name="Pursley I."/>
            <person name="Horton D.L."/>
            <person name="Alikhan N.-F."/>
            <person name="Baker D."/>
            <person name="Gharbi K."/>
            <person name="Hall N."/>
            <person name="Watson M."/>
            <person name="Adriaenssens E.M."/>
            <person name="Foster-Nyarko E."/>
            <person name="Jarju S."/>
            <person name="Secka A."/>
            <person name="Antonio M."/>
            <person name="Oren A."/>
            <person name="Chaudhuri R."/>
            <person name="La Ragione R.M."/>
            <person name="Hildebrand F."/>
            <person name="Pallen M.J."/>
        </authorList>
    </citation>
    <scope>NUCLEOTIDE SEQUENCE [LARGE SCALE GENOMIC DNA]</scope>
    <source>
        <strain evidence="1 2">Sa4CUA7</strain>
    </source>
</reference>
<gene>
    <name evidence="1" type="ORF">H9651_03040</name>
</gene>
<sequence>MSSRLAAITTPSHNDVAVKATPSTVSGAMAATAVATASRRIRESTVGSSAASRLSLLSDILSRGLAAEAPACVHLPDHCRQEDGCRDVLRKQLVGKLFHPGTIALFGAPAVVTWCHLSS</sequence>
<dbReference type="Proteomes" id="UP000648352">
    <property type="component" value="Unassembled WGS sequence"/>
</dbReference>
<proteinExistence type="predicted"/>
<accession>A0ABR8RZG8</accession>
<evidence type="ECO:0000313" key="1">
    <source>
        <dbReference type="EMBL" id="MBD7956607.1"/>
    </source>
</evidence>
<keyword evidence="2" id="KW-1185">Reference proteome</keyword>
<evidence type="ECO:0000313" key="2">
    <source>
        <dbReference type="Proteomes" id="UP000648352"/>
    </source>
</evidence>
<organism evidence="1 2">
    <name type="scientific">Microbacterium pullorum</name>
    <dbReference type="NCBI Taxonomy" id="2762236"/>
    <lineage>
        <taxon>Bacteria</taxon>
        <taxon>Bacillati</taxon>
        <taxon>Actinomycetota</taxon>
        <taxon>Actinomycetes</taxon>
        <taxon>Micrococcales</taxon>
        <taxon>Microbacteriaceae</taxon>
        <taxon>Microbacterium</taxon>
    </lineage>
</organism>